<name>A0ABP4E457_9ACTN</name>
<reference evidence="3" key="1">
    <citation type="journal article" date="2019" name="Int. J. Syst. Evol. Microbiol.">
        <title>The Global Catalogue of Microorganisms (GCM) 10K type strain sequencing project: providing services to taxonomists for standard genome sequencing and annotation.</title>
        <authorList>
            <consortium name="The Broad Institute Genomics Platform"/>
            <consortium name="The Broad Institute Genome Sequencing Center for Infectious Disease"/>
            <person name="Wu L."/>
            <person name="Ma J."/>
        </authorList>
    </citation>
    <scope>NUCLEOTIDE SEQUENCE [LARGE SCALE GENOMIC DNA]</scope>
    <source>
        <strain evidence="3">JCM 13002</strain>
    </source>
</reference>
<feature type="compositionally biased region" description="Basic and acidic residues" evidence="1">
    <location>
        <begin position="217"/>
        <end position="226"/>
    </location>
</feature>
<organism evidence="2 3">
    <name type="scientific">Kitasatospora arboriphila</name>
    <dbReference type="NCBI Taxonomy" id="258052"/>
    <lineage>
        <taxon>Bacteria</taxon>
        <taxon>Bacillati</taxon>
        <taxon>Actinomycetota</taxon>
        <taxon>Actinomycetes</taxon>
        <taxon>Kitasatosporales</taxon>
        <taxon>Streptomycetaceae</taxon>
        <taxon>Kitasatospora</taxon>
    </lineage>
</organism>
<evidence type="ECO:0000313" key="3">
    <source>
        <dbReference type="Proteomes" id="UP001499987"/>
    </source>
</evidence>
<comment type="caution">
    <text evidence="2">The sequence shown here is derived from an EMBL/GenBank/DDBJ whole genome shotgun (WGS) entry which is preliminary data.</text>
</comment>
<keyword evidence="3" id="KW-1185">Reference proteome</keyword>
<proteinExistence type="predicted"/>
<sequence>MGGQHLPTGRRVPSGESGRRFPDFDVLDRVPDWDPATAATVVGRLARQPDLRFFTPAEEAAAGALFDRLLAQDGPPGAPKVPVLQMVDARLAEAQTDGWRYTDMPEDGDAWRATLAALDEDAAERHGAASFADLDTGQQKELVQAVQDLHGKPWHGLPAQHVWSLWTRYACTAFYSHPWAWNEIGFPGPAYPRGYQRLGIGLREPFEAADADPVDPADPRDGRRTG</sequence>
<dbReference type="EMBL" id="BAAALD010000035">
    <property type="protein sequence ID" value="GAA1091002.1"/>
    <property type="molecule type" value="Genomic_DNA"/>
</dbReference>
<evidence type="ECO:0000313" key="2">
    <source>
        <dbReference type="EMBL" id="GAA1091002.1"/>
    </source>
</evidence>
<gene>
    <name evidence="2" type="ORF">GCM10009663_38460</name>
</gene>
<feature type="region of interest" description="Disordered" evidence="1">
    <location>
        <begin position="206"/>
        <end position="226"/>
    </location>
</feature>
<accession>A0ABP4E457</accession>
<dbReference type="Proteomes" id="UP001499987">
    <property type="component" value="Unassembled WGS sequence"/>
</dbReference>
<dbReference type="RefSeq" id="WP_344624869.1">
    <property type="nucleotide sequence ID" value="NZ_BAAALD010000035.1"/>
</dbReference>
<feature type="region of interest" description="Disordered" evidence="1">
    <location>
        <begin position="1"/>
        <end position="23"/>
    </location>
</feature>
<dbReference type="Pfam" id="PF13618">
    <property type="entry name" value="Gluconate_2-dh3"/>
    <property type="match status" value="1"/>
</dbReference>
<evidence type="ECO:0000256" key="1">
    <source>
        <dbReference type="SAM" id="MobiDB-lite"/>
    </source>
</evidence>
<dbReference type="InterPro" id="IPR027056">
    <property type="entry name" value="Gluconate_2DH_su3"/>
</dbReference>
<protein>
    <submittedName>
        <fullName evidence="2">Gluconate 2-dehydrogenase subunit 3 family protein</fullName>
    </submittedName>
</protein>